<protein>
    <recommendedName>
        <fullName evidence="4">G-protein coupled receptors family 1 profile domain-containing protein</fullName>
    </recommendedName>
</protein>
<dbReference type="EMBL" id="VVIM01000003">
    <property type="protein sequence ID" value="KAB0801394.1"/>
    <property type="molecule type" value="Genomic_DNA"/>
</dbReference>
<gene>
    <name evidence="2" type="ORF">PPYR_05748</name>
</gene>
<dbReference type="AlphaFoldDB" id="A0A5N4AVN2"/>
<sequence>MMQMEKDNYLRLRETSNHSICVIWLALFLVLNGIMLSMGIIKIHDCPIQPKIPLYMIVAGVIGIVSKLLPIINRKLHWRIIDVLVSVTYLIDFIWVILGSVWIYSIFKPNFNPHGGLYCDETTYLMAFALVTLHWIFLAVFLVIALCCCCCACFSPEKL</sequence>
<feature type="transmembrane region" description="Helical" evidence="1">
    <location>
        <begin position="52"/>
        <end position="71"/>
    </location>
</feature>
<feature type="transmembrane region" description="Helical" evidence="1">
    <location>
        <begin position="83"/>
        <end position="104"/>
    </location>
</feature>
<evidence type="ECO:0008006" key="4">
    <source>
        <dbReference type="Google" id="ProtNLM"/>
    </source>
</evidence>
<reference evidence="2 3" key="1">
    <citation type="journal article" date="2018" name="Elife">
        <title>Firefly genomes illuminate parallel origins of bioluminescence in beetles.</title>
        <authorList>
            <person name="Fallon T.R."/>
            <person name="Lower S.E."/>
            <person name="Chang C.H."/>
            <person name="Bessho-Uehara M."/>
            <person name="Martin G.J."/>
            <person name="Bewick A.J."/>
            <person name="Behringer M."/>
            <person name="Debat H.J."/>
            <person name="Wong I."/>
            <person name="Day J.C."/>
            <person name="Suvorov A."/>
            <person name="Silva C.J."/>
            <person name="Stanger-Hall K.F."/>
            <person name="Hall D.W."/>
            <person name="Schmitz R.J."/>
            <person name="Nelson D.R."/>
            <person name="Lewis S.M."/>
            <person name="Shigenobu S."/>
            <person name="Bybee S.M."/>
            <person name="Larracuente A.M."/>
            <person name="Oba Y."/>
            <person name="Weng J.K."/>
        </authorList>
    </citation>
    <scope>NUCLEOTIDE SEQUENCE [LARGE SCALE GENOMIC DNA]</scope>
    <source>
        <strain evidence="2">1611_PpyrPB1</strain>
        <tissue evidence="2">Whole body</tissue>
    </source>
</reference>
<dbReference type="InParanoid" id="A0A5N4AVN2"/>
<evidence type="ECO:0000313" key="2">
    <source>
        <dbReference type="EMBL" id="KAB0801394.1"/>
    </source>
</evidence>
<evidence type="ECO:0000256" key="1">
    <source>
        <dbReference type="SAM" id="Phobius"/>
    </source>
</evidence>
<organism evidence="2 3">
    <name type="scientific">Photinus pyralis</name>
    <name type="common">Common eastern firefly</name>
    <name type="synonym">Lampyris pyralis</name>
    <dbReference type="NCBI Taxonomy" id="7054"/>
    <lineage>
        <taxon>Eukaryota</taxon>
        <taxon>Metazoa</taxon>
        <taxon>Ecdysozoa</taxon>
        <taxon>Arthropoda</taxon>
        <taxon>Hexapoda</taxon>
        <taxon>Insecta</taxon>
        <taxon>Pterygota</taxon>
        <taxon>Neoptera</taxon>
        <taxon>Endopterygota</taxon>
        <taxon>Coleoptera</taxon>
        <taxon>Polyphaga</taxon>
        <taxon>Elateriformia</taxon>
        <taxon>Elateroidea</taxon>
        <taxon>Lampyridae</taxon>
        <taxon>Lampyrinae</taxon>
        <taxon>Photinus</taxon>
    </lineage>
</organism>
<keyword evidence="1" id="KW-0812">Transmembrane</keyword>
<feature type="transmembrane region" description="Helical" evidence="1">
    <location>
        <begin position="21"/>
        <end position="40"/>
    </location>
</feature>
<dbReference type="InterPro" id="IPR040350">
    <property type="entry name" value="TMEM272"/>
</dbReference>
<keyword evidence="1" id="KW-1133">Transmembrane helix</keyword>
<evidence type="ECO:0000313" key="3">
    <source>
        <dbReference type="Proteomes" id="UP000327044"/>
    </source>
</evidence>
<name>A0A5N4AVN2_PHOPY</name>
<dbReference type="OrthoDB" id="6157510at2759"/>
<dbReference type="PANTHER" id="PTHR33444:SF2">
    <property type="entry name" value="MARVEL DOMAIN-CONTAINING PROTEIN"/>
    <property type="match status" value="1"/>
</dbReference>
<dbReference type="Proteomes" id="UP000327044">
    <property type="component" value="Unassembled WGS sequence"/>
</dbReference>
<keyword evidence="1" id="KW-0472">Membrane</keyword>
<proteinExistence type="predicted"/>
<keyword evidence="3" id="KW-1185">Reference proteome</keyword>
<comment type="caution">
    <text evidence="2">The sequence shown here is derived from an EMBL/GenBank/DDBJ whole genome shotgun (WGS) entry which is preliminary data.</text>
</comment>
<dbReference type="PANTHER" id="PTHR33444">
    <property type="entry name" value="SI:DKEY-19B23.12-RELATED"/>
    <property type="match status" value="1"/>
</dbReference>
<accession>A0A5N4AVN2</accession>
<feature type="transmembrane region" description="Helical" evidence="1">
    <location>
        <begin position="124"/>
        <end position="154"/>
    </location>
</feature>